<comment type="caution">
    <text evidence="2">The sequence shown here is derived from an EMBL/GenBank/DDBJ whole genome shotgun (WGS) entry which is preliminary data.</text>
</comment>
<feature type="domain" description="N-acetyltransferase" evidence="1">
    <location>
        <begin position="131"/>
        <end position="195"/>
    </location>
</feature>
<evidence type="ECO:0000313" key="2">
    <source>
        <dbReference type="EMBL" id="MBB3941288.1"/>
    </source>
</evidence>
<keyword evidence="2" id="KW-0808">Transferase</keyword>
<dbReference type="RefSeq" id="WP_221226159.1">
    <property type="nucleotide sequence ID" value="NZ_JACIDY010000008.1"/>
</dbReference>
<gene>
    <name evidence="2" type="ORF">GGR39_002964</name>
</gene>
<sequence>MSEGIPLAILRTWLEGRSLARKLPVPVADRGGFRVDTNSDTEVSRWVFPDLSDGLANLANEITSPGYLLKACATPEQIRGCLPDGWTLGPVGYFMAASRDWPLHTLPEGYSIETQAEGRVISAKVRSSDGAVAASGYAAETDAAFVYDRIITSPEHRRRGLATALMNTLRQCRQTSTSPELLVATADGRRLYESLRWRTLSVYTTAYIAGD</sequence>
<evidence type="ECO:0000259" key="1">
    <source>
        <dbReference type="Pfam" id="PF13508"/>
    </source>
</evidence>
<dbReference type="GO" id="GO:0016747">
    <property type="term" value="F:acyltransferase activity, transferring groups other than amino-acyl groups"/>
    <property type="evidence" value="ECO:0007669"/>
    <property type="project" value="InterPro"/>
</dbReference>
<name>A0A7W6C0K5_9SPHN</name>
<accession>A0A7W6C0K5</accession>
<dbReference type="Pfam" id="PF13508">
    <property type="entry name" value="Acetyltransf_7"/>
    <property type="match status" value="1"/>
</dbReference>
<dbReference type="EMBL" id="JACIDY010000008">
    <property type="protein sequence ID" value="MBB3941288.1"/>
    <property type="molecule type" value="Genomic_DNA"/>
</dbReference>
<dbReference type="InterPro" id="IPR016181">
    <property type="entry name" value="Acyl_CoA_acyltransferase"/>
</dbReference>
<dbReference type="CDD" id="cd04301">
    <property type="entry name" value="NAT_SF"/>
    <property type="match status" value="1"/>
</dbReference>
<proteinExistence type="predicted"/>
<dbReference type="Proteomes" id="UP000561459">
    <property type="component" value="Unassembled WGS sequence"/>
</dbReference>
<keyword evidence="3" id="KW-1185">Reference proteome</keyword>
<dbReference type="AlphaFoldDB" id="A0A7W6C0K5"/>
<reference evidence="2 3" key="1">
    <citation type="submission" date="2020-08" db="EMBL/GenBank/DDBJ databases">
        <title>Genomic Encyclopedia of Type Strains, Phase IV (KMG-IV): sequencing the most valuable type-strain genomes for metagenomic binning, comparative biology and taxonomic classification.</title>
        <authorList>
            <person name="Goeker M."/>
        </authorList>
    </citation>
    <scope>NUCLEOTIDE SEQUENCE [LARGE SCALE GENOMIC DNA]</scope>
    <source>
        <strain evidence="2 3">DSM 27568</strain>
    </source>
</reference>
<dbReference type="InterPro" id="IPR000182">
    <property type="entry name" value="GNAT_dom"/>
</dbReference>
<dbReference type="SUPFAM" id="SSF55729">
    <property type="entry name" value="Acyl-CoA N-acyltransferases (Nat)"/>
    <property type="match status" value="1"/>
</dbReference>
<dbReference type="Gene3D" id="3.40.630.30">
    <property type="match status" value="1"/>
</dbReference>
<protein>
    <submittedName>
        <fullName evidence="2">GNAT superfamily N-acetyltransferase</fullName>
    </submittedName>
</protein>
<organism evidence="2 3">
    <name type="scientific">Novosphingobium fluoreni</name>
    <dbReference type="NCBI Taxonomy" id="1391222"/>
    <lineage>
        <taxon>Bacteria</taxon>
        <taxon>Pseudomonadati</taxon>
        <taxon>Pseudomonadota</taxon>
        <taxon>Alphaproteobacteria</taxon>
        <taxon>Sphingomonadales</taxon>
        <taxon>Sphingomonadaceae</taxon>
        <taxon>Novosphingobium</taxon>
    </lineage>
</organism>
<evidence type="ECO:0000313" key="3">
    <source>
        <dbReference type="Proteomes" id="UP000561459"/>
    </source>
</evidence>